<dbReference type="InterPro" id="IPR051783">
    <property type="entry name" value="NAD(P)-dependent_oxidoreduct"/>
</dbReference>
<dbReference type="Pfam" id="PF01370">
    <property type="entry name" value="Epimerase"/>
    <property type="match status" value="1"/>
</dbReference>
<dbReference type="GO" id="GO:0004029">
    <property type="term" value="F:aldehyde dehydrogenase (NAD+) activity"/>
    <property type="evidence" value="ECO:0007669"/>
    <property type="project" value="TreeGrafter"/>
</dbReference>
<organism evidence="1 2">
    <name type="scientific">Niveispirillum cyanobacteriorum</name>
    <dbReference type="NCBI Taxonomy" id="1612173"/>
    <lineage>
        <taxon>Bacteria</taxon>
        <taxon>Pseudomonadati</taxon>
        <taxon>Pseudomonadota</taxon>
        <taxon>Alphaproteobacteria</taxon>
        <taxon>Rhodospirillales</taxon>
        <taxon>Azospirillaceae</taxon>
        <taxon>Niveispirillum</taxon>
    </lineage>
</organism>
<keyword evidence="2" id="KW-1185">Reference proteome</keyword>
<evidence type="ECO:0000313" key="1">
    <source>
        <dbReference type="EMBL" id="AUN29884.1"/>
    </source>
</evidence>
<dbReference type="InterPro" id="IPR036291">
    <property type="entry name" value="NAD(P)-bd_dom_sf"/>
</dbReference>
<dbReference type="OrthoDB" id="9814124at2"/>
<dbReference type="SUPFAM" id="SSF51735">
    <property type="entry name" value="NAD(P)-binding Rossmann-fold domains"/>
    <property type="match status" value="1"/>
</dbReference>
<dbReference type="EMBL" id="CP025611">
    <property type="protein sequence ID" value="AUN29884.1"/>
    <property type="molecule type" value="Genomic_DNA"/>
</dbReference>
<evidence type="ECO:0000313" key="2">
    <source>
        <dbReference type="Proteomes" id="UP000234752"/>
    </source>
</evidence>
<name>A0A2K9N9W6_9PROT</name>
<sequence length="314" mass="32921">MKVAAITGGTGFLGRYIVAALHRAGFAVRMLVRQDPVHPLLDDVRPELVLGDLCDDAALARLVTGADVVIHSAGLIKARDRAQFFAVNEGGSAAIGRAVATHAPGARLLLISSQAATQPHLSHYAASKRAGEVAALAAYGGTDWCVIRPPAIYGPWDRETLSLFKAAAGPVVPVLGGADARLAMVQVEDAADAIAALAIPGGPQGQEFALCDGVAAGYDWTTLLDCAADAVGQRAARVRVPVPILRAIGLAGSITAAVTGKAVMLTLPKTREITHPDWSVASQQMPPESLWKPRVGLREGFAGAAKWYREHRWI</sequence>
<dbReference type="PANTHER" id="PTHR48079:SF6">
    <property type="entry name" value="NAD(P)-BINDING DOMAIN-CONTAINING PROTEIN-RELATED"/>
    <property type="match status" value="1"/>
</dbReference>
<accession>A0A2K9N9W6</accession>
<gene>
    <name evidence="1" type="ORF">C0V82_06325</name>
</gene>
<protein>
    <submittedName>
        <fullName evidence="1">Epimerase</fullName>
    </submittedName>
</protein>
<dbReference type="AlphaFoldDB" id="A0A2K9N9W6"/>
<dbReference type="GO" id="GO:0005737">
    <property type="term" value="C:cytoplasm"/>
    <property type="evidence" value="ECO:0007669"/>
    <property type="project" value="TreeGrafter"/>
</dbReference>
<dbReference type="PANTHER" id="PTHR48079">
    <property type="entry name" value="PROTEIN YEEZ"/>
    <property type="match status" value="1"/>
</dbReference>
<reference evidence="1 2" key="1">
    <citation type="submission" date="2017-12" db="EMBL/GenBank/DDBJ databases">
        <title>Genomes of bacteria within cyanobacterial aggregates.</title>
        <authorList>
            <person name="Cai H."/>
        </authorList>
    </citation>
    <scope>NUCLEOTIDE SEQUENCE [LARGE SCALE GENOMIC DNA]</scope>
    <source>
        <strain evidence="1 2">TH16</strain>
    </source>
</reference>
<dbReference type="Proteomes" id="UP000234752">
    <property type="component" value="Chromosome eg_1"/>
</dbReference>
<dbReference type="Gene3D" id="3.40.50.720">
    <property type="entry name" value="NAD(P)-binding Rossmann-like Domain"/>
    <property type="match status" value="1"/>
</dbReference>
<proteinExistence type="predicted"/>
<dbReference type="InterPro" id="IPR001509">
    <property type="entry name" value="Epimerase_deHydtase"/>
</dbReference>
<dbReference type="KEGG" id="ncb:C0V82_06325"/>
<dbReference type="RefSeq" id="WP_102111599.1">
    <property type="nucleotide sequence ID" value="NZ_BMGN01000003.1"/>
</dbReference>